<dbReference type="EMBL" id="JAOWLB010000020">
    <property type="protein sequence ID" value="MCV2890674.1"/>
    <property type="molecule type" value="Genomic_DNA"/>
</dbReference>
<dbReference type="InterPro" id="IPR025605">
    <property type="entry name" value="OST-HTH/LOTUS_dom"/>
</dbReference>
<evidence type="ECO:0000259" key="1">
    <source>
        <dbReference type="Pfam" id="PF12872"/>
    </source>
</evidence>
<accession>A0ABT3APR1</accession>
<organism evidence="2 3">
    <name type="scientific">Ruegeria aquimaris</name>
    <dbReference type="NCBI Taxonomy" id="2984333"/>
    <lineage>
        <taxon>Bacteria</taxon>
        <taxon>Pseudomonadati</taxon>
        <taxon>Pseudomonadota</taxon>
        <taxon>Alphaproteobacteria</taxon>
        <taxon>Rhodobacterales</taxon>
        <taxon>Roseobacteraceae</taxon>
        <taxon>Ruegeria</taxon>
    </lineage>
</organism>
<dbReference type="InterPro" id="IPR041966">
    <property type="entry name" value="LOTUS-like"/>
</dbReference>
<dbReference type="RefSeq" id="WP_263830297.1">
    <property type="nucleotide sequence ID" value="NZ_JAOWLB010000020.1"/>
</dbReference>
<name>A0ABT3APR1_9RHOB</name>
<comment type="caution">
    <text evidence="2">The sequence shown here is derived from an EMBL/GenBank/DDBJ whole genome shotgun (WGS) entry which is preliminary data.</text>
</comment>
<dbReference type="Pfam" id="PF12872">
    <property type="entry name" value="OST-HTH"/>
    <property type="match status" value="1"/>
</dbReference>
<dbReference type="CDD" id="cd10146">
    <property type="entry name" value="LabA_like_C"/>
    <property type="match status" value="1"/>
</dbReference>
<dbReference type="Gene3D" id="3.30.420.610">
    <property type="entry name" value="LOTUS domain-like"/>
    <property type="match status" value="1"/>
</dbReference>
<gene>
    <name evidence="2" type="ORF">OE747_20235</name>
</gene>
<dbReference type="Proteomes" id="UP001320899">
    <property type="component" value="Unassembled WGS sequence"/>
</dbReference>
<keyword evidence="3" id="KW-1185">Reference proteome</keyword>
<reference evidence="2 3" key="1">
    <citation type="submission" date="2022-10" db="EMBL/GenBank/DDBJ databases">
        <title>Ruegeria sp. nov., isolated from ocean surface sediments.</title>
        <authorList>
            <person name="He W."/>
            <person name="Xue H.-P."/>
            <person name="Zhang D.-F."/>
        </authorList>
    </citation>
    <scope>NUCLEOTIDE SEQUENCE [LARGE SCALE GENOMIC DNA]</scope>
    <source>
        <strain evidence="2 3">XHP0148</strain>
    </source>
</reference>
<protein>
    <submittedName>
        <fullName evidence="2">OST-HTH/LOTUS domain-containing protein</fullName>
    </submittedName>
</protein>
<feature type="domain" description="HTH OST-type" evidence="1">
    <location>
        <begin position="206"/>
        <end position="267"/>
    </location>
</feature>
<evidence type="ECO:0000313" key="3">
    <source>
        <dbReference type="Proteomes" id="UP001320899"/>
    </source>
</evidence>
<proteinExistence type="predicted"/>
<evidence type="ECO:0000313" key="2">
    <source>
        <dbReference type="EMBL" id="MCV2890674.1"/>
    </source>
</evidence>
<sequence length="285" mass="32359">MTAATDDMLRAEQHEIQRLLGRCLLTFQNYERLLKGIMAHYEFSGSAETLQAVREARITETARKTLGALVGEMLGSCIVSDATAEQRQMADDITDEEAPCSMRMYIGIPDAEFGQLVCDLKDLVSMRNTLVHNFIEQHDLGTLEGCPSARDALIQAQDWIDHHLEQLRAWTDDLLRAKQQMSEYLQSDAIRNLIVNGILPDGTVYWPFAGIVDALNEAADTLAVDGWVPVKDAGEWIAERYPDQAPKRYGCRGWRQVLHEARVFELRYFETDGPRSAKYRKLRSH</sequence>